<dbReference type="RefSeq" id="WP_063365537.1">
    <property type="nucleotide sequence ID" value="NZ_AQHB01000049.1"/>
</dbReference>
<organism evidence="1 2">
    <name type="scientific">Pseudoalteromonas luteoviolacea DSM 6061</name>
    <dbReference type="NCBI Taxonomy" id="1365250"/>
    <lineage>
        <taxon>Bacteria</taxon>
        <taxon>Pseudomonadati</taxon>
        <taxon>Pseudomonadota</taxon>
        <taxon>Gammaproteobacteria</taxon>
        <taxon>Alteromonadales</taxon>
        <taxon>Pseudoalteromonadaceae</taxon>
        <taxon>Pseudoalteromonas</taxon>
    </lineage>
</organism>
<reference evidence="1 2" key="1">
    <citation type="submission" date="2013-07" db="EMBL/GenBank/DDBJ databases">
        <title>Comparative Genomic and Metabolomic Analysis of Twelve Strains of Pseudoalteromonas luteoviolacea.</title>
        <authorList>
            <person name="Vynne N.G."/>
            <person name="Mansson M."/>
            <person name="Gram L."/>
        </authorList>
    </citation>
    <scope>NUCLEOTIDE SEQUENCE [LARGE SCALE GENOMIC DNA]</scope>
    <source>
        <strain evidence="1 2">DSM 6061</strain>
    </source>
</reference>
<keyword evidence="2" id="KW-1185">Reference proteome</keyword>
<sequence>MKIPTQGFGVTEGLLAVYVENKPPLKEFKNLNKIVPLQTGEIEYINQECGNGWRKVFNVYSKFIAELKLPDHNFTKLSGPNSRWQSYRDNALLQAHSQEALLFSAPDLAQNNYTWHIIAGRTYAKQLLRDQIFTHSLVWLDEEFAIDEENKLIVCPYFDYRQLSNIKIAKLVALIQGGIAGLNTLVS</sequence>
<evidence type="ECO:0000313" key="1">
    <source>
        <dbReference type="EMBL" id="KZN35765.1"/>
    </source>
</evidence>
<evidence type="ECO:0000313" key="2">
    <source>
        <dbReference type="Proteomes" id="UP000076643"/>
    </source>
</evidence>
<dbReference type="EMBL" id="AUYB01000111">
    <property type="protein sequence ID" value="KZN35765.1"/>
    <property type="molecule type" value="Genomic_DNA"/>
</dbReference>
<gene>
    <name evidence="1" type="ORF">N475_18170</name>
</gene>
<dbReference type="PATRIC" id="fig|1365250.3.peg.3232"/>
<protein>
    <submittedName>
        <fullName evidence="1">Uncharacterized protein</fullName>
    </submittedName>
</protein>
<dbReference type="InterPro" id="IPR054222">
    <property type="entry name" value="DUF6942"/>
</dbReference>
<comment type="caution">
    <text evidence="1">The sequence shown here is derived from an EMBL/GenBank/DDBJ whole genome shotgun (WGS) entry which is preliminary data.</text>
</comment>
<accession>A0A166W5X3</accession>
<proteinExistence type="predicted"/>
<dbReference type="AlphaFoldDB" id="A0A166W5X3"/>
<dbReference type="Pfam" id="PF22098">
    <property type="entry name" value="DUF6942"/>
    <property type="match status" value="1"/>
</dbReference>
<name>A0A166W5X3_9GAMM</name>
<dbReference type="Proteomes" id="UP000076643">
    <property type="component" value="Unassembled WGS sequence"/>
</dbReference>